<dbReference type="CDD" id="cd18821">
    <property type="entry name" value="GH43_Pc3Gal43A-like"/>
    <property type="match status" value="1"/>
</dbReference>
<dbReference type="RefSeq" id="XP_049133262.1">
    <property type="nucleotide sequence ID" value="XM_049277305.1"/>
</dbReference>
<feature type="signal peptide" evidence="4">
    <location>
        <begin position="1"/>
        <end position="19"/>
    </location>
</feature>
<dbReference type="InterPro" id="IPR006710">
    <property type="entry name" value="Glyco_hydro_43"/>
</dbReference>
<comment type="similarity">
    <text evidence="1">Belongs to the glycosyl hydrolase 43 family.</text>
</comment>
<accession>A0AA37URK0</accession>
<evidence type="ECO:0000313" key="5">
    <source>
        <dbReference type="EMBL" id="GKT50912.1"/>
    </source>
</evidence>
<organism evidence="5 6">
    <name type="scientific">Colletotrichum spaethianum</name>
    <dbReference type="NCBI Taxonomy" id="700344"/>
    <lineage>
        <taxon>Eukaryota</taxon>
        <taxon>Fungi</taxon>
        <taxon>Dikarya</taxon>
        <taxon>Ascomycota</taxon>
        <taxon>Pezizomycotina</taxon>
        <taxon>Sordariomycetes</taxon>
        <taxon>Hypocreomycetidae</taxon>
        <taxon>Glomerellales</taxon>
        <taxon>Glomerellaceae</taxon>
        <taxon>Colletotrichum</taxon>
        <taxon>Colletotrichum spaethianum species complex</taxon>
    </lineage>
</organism>
<dbReference type="PANTHER" id="PTHR22925">
    <property type="entry name" value="GLYCOSYL HYDROLASE 43 FAMILY MEMBER"/>
    <property type="match status" value="1"/>
</dbReference>
<feature type="chain" id="PRO_5041433302" description="Glycosyl hydrolase family 43 protein" evidence="4">
    <location>
        <begin position="20"/>
        <end position="1034"/>
    </location>
</feature>
<evidence type="ECO:0000256" key="1">
    <source>
        <dbReference type="ARBA" id="ARBA00009865"/>
    </source>
</evidence>
<evidence type="ECO:0000256" key="4">
    <source>
        <dbReference type="SAM" id="SignalP"/>
    </source>
</evidence>
<keyword evidence="3" id="KW-0326">Glycosidase</keyword>
<keyword evidence="4" id="KW-0732">Signal</keyword>
<dbReference type="AlphaFoldDB" id="A0AA37URK0"/>
<dbReference type="GO" id="GO:0004553">
    <property type="term" value="F:hydrolase activity, hydrolyzing O-glycosyl compounds"/>
    <property type="evidence" value="ECO:0007669"/>
    <property type="project" value="InterPro"/>
</dbReference>
<evidence type="ECO:0008006" key="7">
    <source>
        <dbReference type="Google" id="ProtNLM"/>
    </source>
</evidence>
<sequence length="1034" mass="108714">MRLFNGIASLLAGAGLAQATLQIIPGGTWTAYQTNTGRHVQAHGAGITKVGSTYYLIGEDKTEGSAFQNVNCYASTNLVEWSYVGALLSRTSEAGDLGPSRVVERPKVIYNSSTRKYVMYLHIDSSNYGEAKIGVATSDSVCGKYTYLGSWRPLGFESRDIGLFQDDDGTAYLLTEDRPNGLRIDALTSDYLNVTRNVYLWGESIESPAILKKNGYYFMFGSRLTGWDPNDNVYSYATSLSGPWSAWKTFAPVGSKTFTSQTSYILPLGDTAIYMGDRWVSTNLMRSTYVWLPLTISGTTITLTDRVNWVPNVGAGTWAAGPTETSYEGEAAALSGGARAVACTGCSGTSAAGYVGGSAGGRVQFSNVSVQASGRTTVRVKHLNGDQSQRWGTVTCNGVSQTVGFLPTADGNTPGSSSVFCNLNAGSGNTISFASADSSPRQGLVNLKRLDSLLPLSGLSSAEKRDLGDLERRLVAKLAIHGNLSVLVVKGDERDARLLQADAVVEVQLTLGSAVPSHGNQQLKVLLAELGGCHGAVGAQGQHGTAADEEGDRGVVLVLQGNRRAGALDRLVGVPVVKDVVGQVDIDRGRVFLGDGRDENGVAVEVLQVEAEGLLVSRVQVKERVDERGAVDRLLVQRRVNVVEKAVADSDCLAGAVRHGVPEIELLRDAIDGVVVAEEGRKGGESGPACAQLLGGVVAEATGVGADHGNLVDGGKLKQLGDGDAVQLPVGKVVTEPVTDGCSGAGEGRACDDERPKTRAAGLHCGPGGYRHHGPVEVVSVVHGEAVLVDDVRVDRLVGDAAAGRVRGRVPCCLVMDGVLGEEEVAVRKALLVAGCLSLGNNQIVKVLVERERPRRDVLASKDIRSLGLVVAAVSPRRLKVARPAGKGAGIFADRWRLRGVADSGGVGVVAGKVAGEVGGLVHVNPQGVNVDTVVGREEVGELVVPVRCNVLGEPVGEDSHTGPDHADPDGAVAAEKPDVVFDTALQGGGFDVGHCRVYHNNVVLIVLVKLVDELAHFCERVALRVEGKDSVWH</sequence>
<evidence type="ECO:0000256" key="2">
    <source>
        <dbReference type="ARBA" id="ARBA00022801"/>
    </source>
</evidence>
<dbReference type="GO" id="GO:0005975">
    <property type="term" value="P:carbohydrate metabolic process"/>
    <property type="evidence" value="ECO:0007669"/>
    <property type="project" value="InterPro"/>
</dbReference>
<keyword evidence="6" id="KW-1185">Reference proteome</keyword>
<gene>
    <name evidence="5" type="ORF">ColSpa_11093</name>
</gene>
<dbReference type="CDD" id="cd04081">
    <property type="entry name" value="CBM35_galactosidase-like"/>
    <property type="match status" value="1"/>
</dbReference>
<dbReference type="Pfam" id="PF04616">
    <property type="entry name" value="Glyco_hydro_43"/>
    <property type="match status" value="1"/>
</dbReference>
<comment type="caution">
    <text evidence="5">The sequence shown here is derived from an EMBL/GenBank/DDBJ whole genome shotgun (WGS) entry which is preliminary data.</text>
</comment>
<evidence type="ECO:0000313" key="6">
    <source>
        <dbReference type="Proteomes" id="UP001055115"/>
    </source>
</evidence>
<keyword evidence="2" id="KW-0378">Hydrolase</keyword>
<dbReference type="PANTHER" id="PTHR22925:SF3">
    <property type="entry name" value="GLYCOSYL HYDROLASE FAMILY PROTEIN 43"/>
    <property type="match status" value="1"/>
</dbReference>
<dbReference type="SUPFAM" id="SSF75005">
    <property type="entry name" value="Arabinanase/levansucrase/invertase"/>
    <property type="match status" value="1"/>
</dbReference>
<evidence type="ECO:0000256" key="3">
    <source>
        <dbReference type="ARBA" id="ARBA00023295"/>
    </source>
</evidence>
<dbReference type="Gene3D" id="2.115.10.20">
    <property type="entry name" value="Glycosyl hydrolase domain, family 43"/>
    <property type="match status" value="1"/>
</dbReference>
<proteinExistence type="inferred from homology"/>
<name>A0AA37URK0_9PEZI</name>
<dbReference type="Gene3D" id="2.60.120.260">
    <property type="entry name" value="Galactose-binding domain-like"/>
    <property type="match status" value="1"/>
</dbReference>
<dbReference type="InterPro" id="IPR023296">
    <property type="entry name" value="Glyco_hydro_beta-prop_sf"/>
</dbReference>
<reference evidence="5 6" key="1">
    <citation type="submission" date="2022-03" db="EMBL/GenBank/DDBJ databases">
        <title>Genome data of Colletotrichum spp.</title>
        <authorList>
            <person name="Utami Y.D."/>
            <person name="Hiruma K."/>
        </authorList>
    </citation>
    <scope>NUCLEOTIDE SEQUENCE [LARGE SCALE GENOMIC DNA]</scope>
    <source>
        <strain evidence="5 6">MAFF 239500</strain>
    </source>
</reference>
<dbReference type="Proteomes" id="UP001055115">
    <property type="component" value="Unassembled WGS sequence"/>
</dbReference>
<dbReference type="GeneID" id="73331895"/>
<protein>
    <recommendedName>
        <fullName evidence="7">Glycosyl hydrolase family 43 protein</fullName>
    </recommendedName>
</protein>
<dbReference type="EMBL" id="BQXU01000042">
    <property type="protein sequence ID" value="GKT50912.1"/>
    <property type="molecule type" value="Genomic_DNA"/>
</dbReference>